<keyword evidence="2" id="KW-1185">Reference proteome</keyword>
<dbReference type="Proteomes" id="UP001472677">
    <property type="component" value="Unassembled WGS sequence"/>
</dbReference>
<evidence type="ECO:0000313" key="1">
    <source>
        <dbReference type="EMBL" id="KAK8595637.1"/>
    </source>
</evidence>
<evidence type="ECO:0000313" key="2">
    <source>
        <dbReference type="Proteomes" id="UP001472677"/>
    </source>
</evidence>
<accession>A0ABR2G4Y5</accession>
<proteinExistence type="predicted"/>
<comment type="caution">
    <text evidence="1">The sequence shown here is derived from an EMBL/GenBank/DDBJ whole genome shotgun (WGS) entry which is preliminary data.</text>
</comment>
<gene>
    <name evidence="1" type="ORF">V6N12_064151</name>
</gene>
<protein>
    <submittedName>
        <fullName evidence="1">Uncharacterized protein</fullName>
    </submittedName>
</protein>
<reference evidence="1 2" key="1">
    <citation type="journal article" date="2024" name="G3 (Bethesda)">
        <title>Genome assembly of Hibiscus sabdariffa L. provides insights into metabolisms of medicinal natural products.</title>
        <authorList>
            <person name="Kim T."/>
        </authorList>
    </citation>
    <scope>NUCLEOTIDE SEQUENCE [LARGE SCALE GENOMIC DNA]</scope>
    <source>
        <strain evidence="1">TK-2024</strain>
        <tissue evidence="1">Old leaves</tissue>
    </source>
</reference>
<dbReference type="EMBL" id="JBBPBM010000002">
    <property type="protein sequence ID" value="KAK8595637.1"/>
    <property type="molecule type" value="Genomic_DNA"/>
</dbReference>
<organism evidence="1 2">
    <name type="scientific">Hibiscus sabdariffa</name>
    <name type="common">roselle</name>
    <dbReference type="NCBI Taxonomy" id="183260"/>
    <lineage>
        <taxon>Eukaryota</taxon>
        <taxon>Viridiplantae</taxon>
        <taxon>Streptophyta</taxon>
        <taxon>Embryophyta</taxon>
        <taxon>Tracheophyta</taxon>
        <taxon>Spermatophyta</taxon>
        <taxon>Magnoliopsida</taxon>
        <taxon>eudicotyledons</taxon>
        <taxon>Gunneridae</taxon>
        <taxon>Pentapetalae</taxon>
        <taxon>rosids</taxon>
        <taxon>malvids</taxon>
        <taxon>Malvales</taxon>
        <taxon>Malvaceae</taxon>
        <taxon>Malvoideae</taxon>
        <taxon>Hibiscus</taxon>
    </lineage>
</organism>
<name>A0ABR2G4Y5_9ROSI</name>
<sequence>MNVEIDEHLVMLSSFIAPSHDPLWRHLRGSQIGTVLGEGRGSGWWFWVCDVSRWISIAVPEAILVQSSVDKTANTELTNCED</sequence>